<dbReference type="STRING" id="53444.AYR59_02400"/>
<sequence length="198" mass="23242">MSLIIPNFKDCQDKALADLPEVVLAQMLQSDHNQHVQLAFLQQSYTLNRDLQETGLQNVPYWNAFDDIQQVKDRNGLPLTIYDFSLSDGTEPIFNNGNNQIWLYQNNKLKMEVQLHNQIEIEQVTHFLDDGCIRIDNYDDRGFLSTSKWLTHEKEMSKMKWFTPFHEAVAEMNAKNKVTISTHFRKFFKKIAMLMLIN</sequence>
<dbReference type="GO" id="GO:0015031">
    <property type="term" value="P:protein transport"/>
    <property type="evidence" value="ECO:0007669"/>
    <property type="project" value="InterPro"/>
</dbReference>
<evidence type="ECO:0000313" key="2">
    <source>
        <dbReference type="Proteomes" id="UP000051565"/>
    </source>
</evidence>
<dbReference type="RefSeq" id="WP_054646076.1">
    <property type="nucleotide sequence ID" value="NZ_FUXS01000002.1"/>
</dbReference>
<keyword evidence="2" id="KW-1185">Reference proteome</keyword>
<dbReference type="GeneID" id="61249727"/>
<comment type="caution">
    <text evidence="1">The sequence shown here is derived from an EMBL/GenBank/DDBJ whole genome shotgun (WGS) entry which is preliminary data.</text>
</comment>
<dbReference type="Pfam" id="PF16993">
    <property type="entry name" value="Asp1"/>
    <property type="match status" value="1"/>
</dbReference>
<reference evidence="1 2" key="1">
    <citation type="journal article" date="2015" name="Genome Announc.">
        <title>Expanding the biotechnology potential of lactobacilli through comparative genomics of 213 strains and associated genera.</title>
        <authorList>
            <person name="Sun Z."/>
            <person name="Harris H.M."/>
            <person name="McCann A."/>
            <person name="Guo C."/>
            <person name="Argimon S."/>
            <person name="Zhang W."/>
            <person name="Yang X."/>
            <person name="Jeffery I.B."/>
            <person name="Cooney J.C."/>
            <person name="Kagawa T.F."/>
            <person name="Liu W."/>
            <person name="Song Y."/>
            <person name="Salvetti E."/>
            <person name="Wrobel A."/>
            <person name="Rasinkangas P."/>
            <person name="Parkhill J."/>
            <person name="Rea M.C."/>
            <person name="O'Sullivan O."/>
            <person name="Ritari J."/>
            <person name="Douillard F.P."/>
            <person name="Paul Ross R."/>
            <person name="Yang R."/>
            <person name="Briner A.E."/>
            <person name="Felis G.E."/>
            <person name="de Vos W.M."/>
            <person name="Barrangou R."/>
            <person name="Klaenhammer T.R."/>
            <person name="Caufield P.W."/>
            <person name="Cui Y."/>
            <person name="Zhang H."/>
            <person name="O'Toole P.W."/>
        </authorList>
    </citation>
    <scope>NUCLEOTIDE SEQUENCE [LARGE SCALE GENOMIC DNA]</scope>
    <source>
        <strain evidence="1 2">DSM 20690</strain>
    </source>
</reference>
<dbReference type="PATRIC" id="fig|1122148.6.peg.1180"/>
<protein>
    <submittedName>
        <fullName evidence="1">Uncharacterized protein</fullName>
    </submittedName>
</protein>
<dbReference type="AlphaFoldDB" id="A0A0R2JP01"/>
<proteinExistence type="predicted"/>
<dbReference type="EMBL" id="JQBT01000033">
    <property type="protein sequence ID" value="KRN78873.1"/>
    <property type="molecule type" value="Genomic_DNA"/>
</dbReference>
<dbReference type="Proteomes" id="UP000051565">
    <property type="component" value="Unassembled WGS sequence"/>
</dbReference>
<organism evidence="1 2">
    <name type="scientific">Fructilactobacillus lindneri DSM 20690 = JCM 11027</name>
    <dbReference type="NCBI Taxonomy" id="1122148"/>
    <lineage>
        <taxon>Bacteria</taxon>
        <taxon>Bacillati</taxon>
        <taxon>Bacillota</taxon>
        <taxon>Bacilli</taxon>
        <taxon>Lactobacillales</taxon>
        <taxon>Lactobacillaceae</taxon>
        <taxon>Fructilactobacillus</taxon>
    </lineage>
</organism>
<dbReference type="OrthoDB" id="9767875at2"/>
<evidence type="ECO:0000313" key="1">
    <source>
        <dbReference type="EMBL" id="KRN78873.1"/>
    </source>
</evidence>
<gene>
    <name evidence="1" type="ORF">IV52_GL001154</name>
</gene>
<dbReference type="InterPro" id="IPR022372">
    <property type="entry name" value="Accessory_SS_Asp1"/>
</dbReference>
<name>A0A0R2JP01_9LACO</name>
<accession>A0A0R2JP01</accession>